<dbReference type="EMBL" id="JAVRQU010000009">
    <property type="protein sequence ID" value="KAK5698847.1"/>
    <property type="molecule type" value="Genomic_DNA"/>
</dbReference>
<sequence length="175" mass="20664">MSVTLLDTFLFLWVVIDFVNLATTLYKNLASRKTADATLHNHIRIFARYQDHIAPITRDIFESKAYFHDYLIFQATWVLHLDDSLRQWLFDAGFRPTQQKAGVYLVRERTRAVSGWYTVEKRAAKPGPLKIPWFGVTEKETQFDLLFQKLKDAFDRLQTMYCDDHYRKTPEASHI</sequence>
<organism evidence="1 2">
    <name type="scientific">Elasticomyces elasticus</name>
    <dbReference type="NCBI Taxonomy" id="574655"/>
    <lineage>
        <taxon>Eukaryota</taxon>
        <taxon>Fungi</taxon>
        <taxon>Dikarya</taxon>
        <taxon>Ascomycota</taxon>
        <taxon>Pezizomycotina</taxon>
        <taxon>Dothideomycetes</taxon>
        <taxon>Dothideomycetidae</taxon>
        <taxon>Mycosphaerellales</taxon>
        <taxon>Teratosphaeriaceae</taxon>
        <taxon>Elasticomyces</taxon>
    </lineage>
</organism>
<dbReference type="AlphaFoldDB" id="A0AAN8A2K8"/>
<protein>
    <submittedName>
        <fullName evidence="1">Uncharacterized protein</fullName>
    </submittedName>
</protein>
<accession>A0AAN8A2K8</accession>
<dbReference type="Proteomes" id="UP001310594">
    <property type="component" value="Unassembled WGS sequence"/>
</dbReference>
<name>A0AAN8A2K8_9PEZI</name>
<comment type="caution">
    <text evidence="1">The sequence shown here is derived from an EMBL/GenBank/DDBJ whole genome shotgun (WGS) entry which is preliminary data.</text>
</comment>
<evidence type="ECO:0000313" key="1">
    <source>
        <dbReference type="EMBL" id="KAK5698847.1"/>
    </source>
</evidence>
<proteinExistence type="predicted"/>
<evidence type="ECO:0000313" key="2">
    <source>
        <dbReference type="Proteomes" id="UP001310594"/>
    </source>
</evidence>
<reference evidence="1" key="1">
    <citation type="submission" date="2023-08" db="EMBL/GenBank/DDBJ databases">
        <title>Black Yeasts Isolated from many extreme environments.</title>
        <authorList>
            <person name="Coleine C."/>
            <person name="Stajich J.E."/>
            <person name="Selbmann L."/>
        </authorList>
    </citation>
    <scope>NUCLEOTIDE SEQUENCE</scope>
    <source>
        <strain evidence="1">CCFEE 5810</strain>
    </source>
</reference>
<gene>
    <name evidence="1" type="ORF">LTR97_006495</name>
</gene>